<reference evidence="5" key="1">
    <citation type="submission" date="2020-05" db="EMBL/GenBank/DDBJ databases">
        <authorList>
            <person name="Chiriac C."/>
            <person name="Salcher M."/>
            <person name="Ghai R."/>
            <person name="Kavagutti S V."/>
        </authorList>
    </citation>
    <scope>NUCLEOTIDE SEQUENCE</scope>
</reference>
<dbReference type="InterPro" id="IPR045851">
    <property type="entry name" value="AMP-bd_C_sf"/>
</dbReference>
<dbReference type="InterPro" id="IPR000873">
    <property type="entry name" value="AMP-dep_synth/lig_dom"/>
</dbReference>
<evidence type="ECO:0000313" key="5">
    <source>
        <dbReference type="EMBL" id="CAB4669648.1"/>
    </source>
</evidence>
<feature type="domain" description="AMP-dependent synthetase/ligase" evidence="1">
    <location>
        <begin position="13"/>
        <end position="389"/>
    </location>
</feature>
<evidence type="ECO:0000259" key="1">
    <source>
        <dbReference type="Pfam" id="PF00501"/>
    </source>
</evidence>
<dbReference type="InterPro" id="IPR050237">
    <property type="entry name" value="ATP-dep_AMP-bd_enzyme"/>
</dbReference>
<dbReference type="PANTHER" id="PTHR43767:SF10">
    <property type="entry name" value="SURFACTIN SYNTHASE SUBUNIT 1"/>
    <property type="match status" value="1"/>
</dbReference>
<evidence type="ECO:0000313" key="3">
    <source>
        <dbReference type="EMBL" id="CAB4538857.1"/>
    </source>
</evidence>
<feature type="domain" description="AMP-binding enzyme C-terminal" evidence="2">
    <location>
        <begin position="449"/>
        <end position="524"/>
    </location>
</feature>
<dbReference type="InterPro" id="IPR042099">
    <property type="entry name" value="ANL_N_sf"/>
</dbReference>
<dbReference type="PROSITE" id="PS00455">
    <property type="entry name" value="AMP_BINDING"/>
    <property type="match status" value="1"/>
</dbReference>
<organism evidence="5">
    <name type="scientific">freshwater metagenome</name>
    <dbReference type="NCBI Taxonomy" id="449393"/>
    <lineage>
        <taxon>unclassified sequences</taxon>
        <taxon>metagenomes</taxon>
        <taxon>ecological metagenomes</taxon>
    </lineage>
</organism>
<gene>
    <name evidence="3" type="ORF">UFOPK1495_00069</name>
    <name evidence="4" type="ORF">UFOPK1603_00079</name>
    <name evidence="5" type="ORF">UFOPK2350_00270</name>
</gene>
<dbReference type="EMBL" id="CAEZTG010000004">
    <property type="protein sequence ID" value="CAB4553904.1"/>
    <property type="molecule type" value="Genomic_DNA"/>
</dbReference>
<dbReference type="Pfam" id="PF13193">
    <property type="entry name" value="AMP-binding_C"/>
    <property type="match status" value="1"/>
</dbReference>
<name>A0A6J6M9N1_9ZZZZ</name>
<dbReference type="GO" id="GO:0016877">
    <property type="term" value="F:ligase activity, forming carbon-sulfur bonds"/>
    <property type="evidence" value="ECO:0007669"/>
    <property type="project" value="UniProtKB-ARBA"/>
</dbReference>
<dbReference type="Gene3D" id="3.40.50.12780">
    <property type="entry name" value="N-terminal domain of ligase-like"/>
    <property type="match status" value="1"/>
</dbReference>
<dbReference type="EMBL" id="CAEZSU010000003">
    <property type="protein sequence ID" value="CAB4538857.1"/>
    <property type="molecule type" value="Genomic_DNA"/>
</dbReference>
<evidence type="ECO:0000259" key="2">
    <source>
        <dbReference type="Pfam" id="PF13193"/>
    </source>
</evidence>
<dbReference type="EMBL" id="CAEZXE010000013">
    <property type="protein sequence ID" value="CAB4669648.1"/>
    <property type="molecule type" value="Genomic_DNA"/>
</dbReference>
<dbReference type="AlphaFoldDB" id="A0A6J6M9N1"/>
<accession>A0A6J6M9N1</accession>
<dbReference type="Gene3D" id="3.30.300.30">
    <property type="match status" value="1"/>
</dbReference>
<sequence length="542" mass="58089">MSMTAWNFADVWEAIAEVQPEAPALIRGASVRSWAEFDQRASALGARLVEAGLSRQSRVAQYLMNSMEYVESLFATFKAAMVPVNTNYRYVADELAYLWIDAGVEAVMFHGSFTESAAQVRSRVPDVKLWLWVDDGMGECPEWAEPYEVAALSGAPLTTESSSRSGDDLFLLYTGGTTGQPKGVMWRQDDLFCVLNRSATIKYPEDGALDVVREGLAEAGEMRARVIPAAPLMHGTAAFSAFAVLDSGGAVVLCEHTKFDPEELLDTVEAHRVTDLSIVGDAFAKPLLDALDAHPKRWDISSLKVMLSSGVMWSAPVKDGLIGHAPDLLCVDTLGSSEAVGLARSISSSRGTAKTAGFKLGPDAQVIRDDGTSVTPGSGESGLVAIAGRAPIGYFNDPEKSARTFREIGGRRWTTPGDFATVNEDGTVTLLGRGSGCINTGGEKVFPEEVEESIKIHPLVRDAVVMGAPHERFGQQVIAFVEPNAGSELDPEELKAALQSRLAGYKIPRHLVIVESIGRAANGKVDQARWKAEAARVGSASA</sequence>
<dbReference type="PANTHER" id="PTHR43767">
    <property type="entry name" value="LONG-CHAIN-FATTY-ACID--COA LIGASE"/>
    <property type="match status" value="1"/>
</dbReference>
<protein>
    <submittedName>
        <fullName evidence="5">Unannotated protein</fullName>
    </submittedName>
</protein>
<dbReference type="Pfam" id="PF00501">
    <property type="entry name" value="AMP-binding"/>
    <property type="match status" value="1"/>
</dbReference>
<dbReference type="InterPro" id="IPR025110">
    <property type="entry name" value="AMP-bd_C"/>
</dbReference>
<dbReference type="InterPro" id="IPR020845">
    <property type="entry name" value="AMP-binding_CS"/>
</dbReference>
<proteinExistence type="predicted"/>
<dbReference type="NCBIfam" id="NF005863">
    <property type="entry name" value="PRK07798.1"/>
    <property type="match status" value="1"/>
</dbReference>
<dbReference type="SUPFAM" id="SSF56801">
    <property type="entry name" value="Acetyl-CoA synthetase-like"/>
    <property type="match status" value="1"/>
</dbReference>
<evidence type="ECO:0000313" key="4">
    <source>
        <dbReference type="EMBL" id="CAB4553904.1"/>
    </source>
</evidence>